<dbReference type="SUPFAM" id="SSF51735">
    <property type="entry name" value="NAD(P)-binding Rossmann-fold domains"/>
    <property type="match status" value="1"/>
</dbReference>
<organism evidence="2 3">
    <name type="scientific">Conexibacter arvalis</name>
    <dbReference type="NCBI Taxonomy" id="912552"/>
    <lineage>
        <taxon>Bacteria</taxon>
        <taxon>Bacillati</taxon>
        <taxon>Actinomycetota</taxon>
        <taxon>Thermoleophilia</taxon>
        <taxon>Solirubrobacterales</taxon>
        <taxon>Conexibacteraceae</taxon>
        <taxon>Conexibacter</taxon>
    </lineage>
</organism>
<dbReference type="AlphaFoldDB" id="A0A840IA64"/>
<accession>A0A840IA64</accession>
<dbReference type="PANTHER" id="PTHR43245:SF14">
    <property type="entry name" value="UDP-GLUCOSE 4-EPIMERASE"/>
    <property type="match status" value="1"/>
</dbReference>
<dbReference type="EMBL" id="JACHNU010000001">
    <property type="protein sequence ID" value="MBB4661502.1"/>
    <property type="molecule type" value="Genomic_DNA"/>
</dbReference>
<sequence>MTRVLVTGGAGTIGAAVVRRLMRDPAYEVRVSDQRPAPLWMREACEIHTGDLRDVDQAKQAMEGCPLVIHLAAIVGGIGNFHKLPYTLTEMNNGLYNAVFRAAIDLGVERFTYVSSSMVFENATEYPTTEAYLPQCPTPTSAYGFSKLTGEIYCRAAHVEHGLPYTICRPFNAYGPGEMPDPEPGIAHMVPDVIKKVLSGQKPLEIFGSGRQTRTLTHIDDIADGIVVATGHPAALNEDFNISASEELTIAETARIIWEECGEDPAAFELKHLPTFEVDVVRRWPSVEKARDLLGWEAQIGVREGIAQTVAWLREQDLSQGSHLSSLGG</sequence>
<keyword evidence="3" id="KW-1185">Reference proteome</keyword>
<protein>
    <submittedName>
        <fullName evidence="2">Nucleoside-diphosphate-sugar epimerase</fullName>
    </submittedName>
</protein>
<dbReference type="InterPro" id="IPR050177">
    <property type="entry name" value="Lipid_A_modif_metabolic_enz"/>
</dbReference>
<reference evidence="2 3" key="1">
    <citation type="submission" date="2020-08" db="EMBL/GenBank/DDBJ databases">
        <title>Genomic Encyclopedia of Archaeal and Bacterial Type Strains, Phase II (KMG-II): from individual species to whole genera.</title>
        <authorList>
            <person name="Goeker M."/>
        </authorList>
    </citation>
    <scope>NUCLEOTIDE SEQUENCE [LARGE SCALE GENOMIC DNA]</scope>
    <source>
        <strain evidence="2 3">DSM 23288</strain>
    </source>
</reference>
<comment type="caution">
    <text evidence="2">The sequence shown here is derived from an EMBL/GenBank/DDBJ whole genome shotgun (WGS) entry which is preliminary data.</text>
</comment>
<evidence type="ECO:0000313" key="2">
    <source>
        <dbReference type="EMBL" id="MBB4661502.1"/>
    </source>
</evidence>
<gene>
    <name evidence="2" type="ORF">BDZ31_001075</name>
</gene>
<dbReference type="InterPro" id="IPR001509">
    <property type="entry name" value="Epimerase_deHydtase"/>
</dbReference>
<feature type="domain" description="NAD-dependent epimerase/dehydratase" evidence="1">
    <location>
        <begin position="4"/>
        <end position="242"/>
    </location>
</feature>
<dbReference type="Gene3D" id="3.40.50.720">
    <property type="entry name" value="NAD(P)-binding Rossmann-like Domain"/>
    <property type="match status" value="1"/>
</dbReference>
<dbReference type="Pfam" id="PF01370">
    <property type="entry name" value="Epimerase"/>
    <property type="match status" value="1"/>
</dbReference>
<dbReference type="Gene3D" id="3.90.25.10">
    <property type="entry name" value="UDP-galactose 4-epimerase, domain 1"/>
    <property type="match status" value="1"/>
</dbReference>
<evidence type="ECO:0000259" key="1">
    <source>
        <dbReference type="Pfam" id="PF01370"/>
    </source>
</evidence>
<evidence type="ECO:0000313" key="3">
    <source>
        <dbReference type="Proteomes" id="UP000585272"/>
    </source>
</evidence>
<dbReference type="InterPro" id="IPR036291">
    <property type="entry name" value="NAD(P)-bd_dom_sf"/>
</dbReference>
<dbReference type="Proteomes" id="UP000585272">
    <property type="component" value="Unassembled WGS sequence"/>
</dbReference>
<proteinExistence type="predicted"/>
<dbReference type="PANTHER" id="PTHR43245">
    <property type="entry name" value="BIFUNCTIONAL POLYMYXIN RESISTANCE PROTEIN ARNA"/>
    <property type="match status" value="1"/>
</dbReference>
<dbReference type="RefSeq" id="WP_183339716.1">
    <property type="nucleotide sequence ID" value="NZ_JACHNU010000001.1"/>
</dbReference>
<name>A0A840IA64_9ACTN</name>